<dbReference type="SUPFAM" id="SSF55961">
    <property type="entry name" value="Bet v1-like"/>
    <property type="match status" value="1"/>
</dbReference>
<name>A0A3N4GCU0_9ACTN</name>
<proteinExistence type="predicted"/>
<dbReference type="EMBL" id="RKMH01000025">
    <property type="protein sequence ID" value="RPA56390.1"/>
    <property type="molecule type" value="Genomic_DNA"/>
</dbReference>
<reference evidence="1 2" key="1">
    <citation type="submission" date="2018-11" db="EMBL/GenBank/DDBJ databases">
        <title>Draft genome sequence of Gordonia sp. RS15-1S isolated from rice stems.</title>
        <authorList>
            <person name="Muangham S."/>
        </authorList>
    </citation>
    <scope>NUCLEOTIDE SEQUENCE [LARGE SCALE GENOMIC DNA]</scope>
    <source>
        <strain evidence="1 2">RS15-1S</strain>
    </source>
</reference>
<gene>
    <name evidence="1" type="ORF">EF294_21080</name>
</gene>
<accession>A0A3N4GCU0</accession>
<dbReference type="InterPro" id="IPR023393">
    <property type="entry name" value="START-like_dom_sf"/>
</dbReference>
<evidence type="ECO:0000313" key="2">
    <source>
        <dbReference type="Proteomes" id="UP000267536"/>
    </source>
</evidence>
<protein>
    <submittedName>
        <fullName evidence="1">SRPBCC family protein</fullName>
    </submittedName>
</protein>
<dbReference type="Proteomes" id="UP000267536">
    <property type="component" value="Unassembled WGS sequence"/>
</dbReference>
<evidence type="ECO:0000313" key="1">
    <source>
        <dbReference type="EMBL" id="RPA56390.1"/>
    </source>
</evidence>
<dbReference type="CDD" id="cd07812">
    <property type="entry name" value="SRPBCC"/>
    <property type="match status" value="1"/>
</dbReference>
<organism evidence="1 2">
    <name type="scientific">Gordonia oryzae</name>
    <dbReference type="NCBI Taxonomy" id="2487349"/>
    <lineage>
        <taxon>Bacteria</taxon>
        <taxon>Bacillati</taxon>
        <taxon>Actinomycetota</taxon>
        <taxon>Actinomycetes</taxon>
        <taxon>Mycobacteriales</taxon>
        <taxon>Gordoniaceae</taxon>
        <taxon>Gordonia</taxon>
    </lineage>
</organism>
<comment type="caution">
    <text evidence="1">The sequence shown here is derived from an EMBL/GenBank/DDBJ whole genome shotgun (WGS) entry which is preliminary data.</text>
</comment>
<dbReference type="AlphaFoldDB" id="A0A3N4GCU0"/>
<sequence length="145" mass="15881">MSVVRHSSTIEVARDRVFAYINDYENVPEYMFGVHQFTPRTDLTSGKGSVFDVAIKAGPKTLKSTVETVEWVENELIVLKAIEGFQANTTWRFADLDAGGTKVDAEFEYILPGGLAGKALGAIMDPFAAQAIKHTDAKLRSALVE</sequence>
<dbReference type="Gene3D" id="3.30.530.20">
    <property type="match status" value="1"/>
</dbReference>
<keyword evidence="2" id="KW-1185">Reference proteome</keyword>
<dbReference type="RefSeq" id="WP_123933065.1">
    <property type="nucleotide sequence ID" value="NZ_JBPSDP010000024.1"/>
</dbReference>
<dbReference type="Pfam" id="PF10604">
    <property type="entry name" value="Polyketide_cyc2"/>
    <property type="match status" value="1"/>
</dbReference>
<dbReference type="InterPro" id="IPR019587">
    <property type="entry name" value="Polyketide_cyclase/dehydratase"/>
</dbReference>
<dbReference type="OrthoDB" id="4560923at2"/>